<organism evidence="1 2">
    <name type="scientific">Bacillus paramycoides</name>
    <dbReference type="NCBI Taxonomy" id="2026194"/>
    <lineage>
        <taxon>Bacteria</taxon>
        <taxon>Bacillati</taxon>
        <taxon>Bacillota</taxon>
        <taxon>Bacilli</taxon>
        <taxon>Bacillales</taxon>
        <taxon>Bacillaceae</taxon>
        <taxon>Bacillus</taxon>
        <taxon>Bacillus cereus group</taxon>
    </lineage>
</organism>
<dbReference type="EMBL" id="JARMDB010000019">
    <property type="protein sequence ID" value="MED1568461.1"/>
    <property type="molecule type" value="Genomic_DNA"/>
</dbReference>
<evidence type="ECO:0000313" key="2">
    <source>
        <dbReference type="Proteomes" id="UP001309448"/>
    </source>
</evidence>
<sequence length="114" mass="13734">MQKRRSPREVILEEYVDGFHFILSLGLYIEYDRYIDEIKNHYRSNSHNYRYSSLTKQFIMIYDAALNFAIRDALYKKLFTLYLCLGDMLGFTHAEIGQAYMKKNEVNHQRQDFS</sequence>
<gene>
    <name evidence="1" type="ORF">P4U88_21645</name>
</gene>
<evidence type="ECO:0000313" key="1">
    <source>
        <dbReference type="EMBL" id="MED1568461.1"/>
    </source>
</evidence>
<comment type="caution">
    <text evidence="1">The sequence shown here is derived from an EMBL/GenBank/DDBJ whole genome shotgun (WGS) entry which is preliminary data.</text>
</comment>
<reference evidence="1 2" key="1">
    <citation type="submission" date="2023-03" db="EMBL/GenBank/DDBJ databases">
        <title>Bacillus Genome Sequencing.</title>
        <authorList>
            <person name="Dunlap C."/>
        </authorList>
    </citation>
    <scope>NUCLEOTIDE SEQUENCE [LARGE SCALE GENOMIC DNA]</scope>
    <source>
        <strain evidence="1 2">B-615</strain>
    </source>
</reference>
<proteinExistence type="predicted"/>
<dbReference type="EC" id="3.6.1.23" evidence="1"/>
<dbReference type="GO" id="GO:0004170">
    <property type="term" value="F:dUTP diphosphatase activity"/>
    <property type="evidence" value="ECO:0007669"/>
    <property type="project" value="UniProtKB-EC"/>
</dbReference>
<dbReference type="SUPFAM" id="SSF101386">
    <property type="entry name" value="all-alpha NTP pyrophosphatases"/>
    <property type="match status" value="1"/>
</dbReference>
<name>A0ABU6N0F1_9BACI</name>
<dbReference type="Proteomes" id="UP001309448">
    <property type="component" value="Unassembled WGS sequence"/>
</dbReference>
<protein>
    <submittedName>
        <fullName evidence="1">dUTP diphosphatase</fullName>
        <ecNumber evidence="1">3.6.1.23</ecNumber>
    </submittedName>
</protein>
<dbReference type="RefSeq" id="WP_327921342.1">
    <property type="nucleotide sequence ID" value="NZ_JARMDB010000019.1"/>
</dbReference>
<dbReference type="InterPro" id="IPR014871">
    <property type="entry name" value="dUTPase/dCTP_pyrophosphatase"/>
</dbReference>
<keyword evidence="1" id="KW-0378">Hydrolase</keyword>
<accession>A0ABU6N0F1</accession>
<dbReference type="Gene3D" id="1.10.4010.10">
    <property type="entry name" value="Type II deoxyuridine triphosphatase"/>
    <property type="match status" value="1"/>
</dbReference>
<dbReference type="Pfam" id="PF08761">
    <property type="entry name" value="dUTPase_2"/>
    <property type="match status" value="1"/>
</dbReference>
<keyword evidence="2" id="KW-1185">Reference proteome</keyword>